<evidence type="ECO:0000313" key="7">
    <source>
        <dbReference type="Proteomes" id="UP000428333"/>
    </source>
</evidence>
<evidence type="ECO:0000256" key="4">
    <source>
        <dbReference type="RuleBase" id="RU003718"/>
    </source>
</evidence>
<keyword evidence="5" id="KW-0472">Membrane</keyword>
<evidence type="ECO:0000313" key="6">
    <source>
        <dbReference type="EMBL" id="KAE9450010.1"/>
    </source>
</evidence>
<keyword evidence="5" id="KW-0812">Transmembrane</keyword>
<dbReference type="PROSITE" id="PS00375">
    <property type="entry name" value="UDPGT"/>
    <property type="match status" value="1"/>
</dbReference>
<evidence type="ECO:0000256" key="1">
    <source>
        <dbReference type="ARBA" id="ARBA00009995"/>
    </source>
</evidence>
<comment type="caution">
    <text evidence="6">The sequence shown here is derived from an EMBL/GenBank/DDBJ whole genome shotgun (WGS) entry which is preliminary data.</text>
</comment>
<gene>
    <name evidence="6" type="ORF">C3L33_18095</name>
</gene>
<evidence type="ECO:0000256" key="2">
    <source>
        <dbReference type="ARBA" id="ARBA00022679"/>
    </source>
</evidence>
<keyword evidence="4" id="KW-0328">Glycosyltransferase</keyword>
<dbReference type="Proteomes" id="UP000428333">
    <property type="component" value="Linkage Group LG11"/>
</dbReference>
<evidence type="ECO:0000256" key="5">
    <source>
        <dbReference type="SAM" id="Phobius"/>
    </source>
</evidence>
<protein>
    <submittedName>
        <fullName evidence="6">Uncharacterized protein</fullName>
    </submittedName>
</protein>
<accession>A0A6A4KWH7</accession>
<feature type="transmembrane region" description="Helical" evidence="5">
    <location>
        <begin position="34"/>
        <end position="55"/>
    </location>
</feature>
<keyword evidence="2 4" id="KW-0808">Transferase</keyword>
<comment type="similarity">
    <text evidence="1 4">Belongs to the UDP-glycosyltransferase family.</text>
</comment>
<dbReference type="PANTHER" id="PTHR48045:SF34">
    <property type="entry name" value="ISOFLAVONE 7-O-GLUCOSYLTRANSFERASE 1-LIKE"/>
    <property type="match status" value="1"/>
</dbReference>
<organism evidence="6 7">
    <name type="scientific">Rhododendron williamsianum</name>
    <dbReference type="NCBI Taxonomy" id="262921"/>
    <lineage>
        <taxon>Eukaryota</taxon>
        <taxon>Viridiplantae</taxon>
        <taxon>Streptophyta</taxon>
        <taxon>Embryophyta</taxon>
        <taxon>Tracheophyta</taxon>
        <taxon>Spermatophyta</taxon>
        <taxon>Magnoliopsida</taxon>
        <taxon>eudicotyledons</taxon>
        <taxon>Gunneridae</taxon>
        <taxon>Pentapetalae</taxon>
        <taxon>asterids</taxon>
        <taxon>Ericales</taxon>
        <taxon>Ericaceae</taxon>
        <taxon>Ericoideae</taxon>
        <taxon>Rhodoreae</taxon>
        <taxon>Rhododendron</taxon>
    </lineage>
</organism>
<dbReference type="Gene3D" id="3.40.50.2000">
    <property type="entry name" value="Glycogen Phosphorylase B"/>
    <property type="match status" value="1"/>
</dbReference>
<dbReference type="AlphaFoldDB" id="A0A6A4KWH7"/>
<dbReference type="GO" id="GO:0009813">
    <property type="term" value="P:flavonoid biosynthetic process"/>
    <property type="evidence" value="ECO:0007669"/>
    <property type="project" value="UniProtKB-KW"/>
</dbReference>
<reference evidence="6 7" key="1">
    <citation type="journal article" date="2019" name="Genome Biol. Evol.">
        <title>The Rhododendron genome and chromosomal organization provide insight into shared whole-genome duplications across the heath family (Ericaceae).</title>
        <authorList>
            <person name="Soza V.L."/>
            <person name="Lindsley D."/>
            <person name="Waalkes A."/>
            <person name="Ramage E."/>
            <person name="Patwardhan R.P."/>
            <person name="Burton J.N."/>
            <person name="Adey A."/>
            <person name="Kumar A."/>
            <person name="Qiu R."/>
            <person name="Shendure J."/>
            <person name="Hall B."/>
        </authorList>
    </citation>
    <scope>NUCLEOTIDE SEQUENCE [LARGE SCALE GENOMIC DNA]</scope>
    <source>
        <strain evidence="6">RSF 1966-606</strain>
    </source>
</reference>
<dbReference type="CDD" id="cd03784">
    <property type="entry name" value="GT1_Gtf-like"/>
    <property type="match status" value="1"/>
</dbReference>
<dbReference type="SUPFAM" id="SSF53756">
    <property type="entry name" value="UDP-Glycosyltransferase/glycogen phosphorylase"/>
    <property type="match status" value="1"/>
</dbReference>
<sequence>MWGLEIVAVVVAECVEVGLNTMSKAAMRRGMNNFIYSAYSTSLGVLFLVPLAFFFHRYCVQMCMYLGIQCSSPTLASALTNLTPAFTFILARISGDHSRHLLPEGFVESTESLGKVVSWAPQSQVLAHPSVGVFVSHGGWNSILESVAGGVPMICRPFFGDQTLNSRMVQDVWQIGIRVEGGAFTRSGTSSALELVLSREEGKEMREIISGLKESAVDAVGPSGRSTANFETLVESVAAANEESDAVTDRLESFMVNLPQHQVASRRDDATNS</sequence>
<dbReference type="OrthoDB" id="5835829at2759"/>
<evidence type="ECO:0000256" key="3">
    <source>
        <dbReference type="ARBA" id="ARBA00023241"/>
    </source>
</evidence>
<proteinExistence type="inferred from homology"/>
<name>A0A6A4KWH7_9ERIC</name>
<dbReference type="EMBL" id="QEFC01003098">
    <property type="protein sequence ID" value="KAE9450010.1"/>
    <property type="molecule type" value="Genomic_DNA"/>
</dbReference>
<keyword evidence="3" id="KW-0284">Flavonoid biosynthesis</keyword>
<dbReference type="InterPro" id="IPR035595">
    <property type="entry name" value="UDP_glycos_trans_CS"/>
</dbReference>
<dbReference type="PANTHER" id="PTHR48045">
    <property type="entry name" value="UDP-GLYCOSYLTRANSFERASE 72B1"/>
    <property type="match status" value="1"/>
</dbReference>
<keyword evidence="7" id="KW-1185">Reference proteome</keyword>
<keyword evidence="5" id="KW-1133">Transmembrane helix</keyword>
<dbReference type="InterPro" id="IPR002213">
    <property type="entry name" value="UDP_glucos_trans"/>
</dbReference>
<feature type="non-terminal residue" evidence="6">
    <location>
        <position position="1"/>
    </location>
</feature>
<dbReference type="GO" id="GO:0008194">
    <property type="term" value="F:UDP-glycosyltransferase activity"/>
    <property type="evidence" value="ECO:0007669"/>
    <property type="project" value="InterPro"/>
</dbReference>
<dbReference type="Pfam" id="PF00201">
    <property type="entry name" value="UDPGT"/>
    <property type="match status" value="1"/>
</dbReference>